<accession>A0A934NPX5</accession>
<feature type="transmembrane region" description="Helical" evidence="3">
    <location>
        <begin position="96"/>
        <end position="116"/>
    </location>
</feature>
<dbReference type="Pfam" id="PF13490">
    <property type="entry name" value="zf-HC2"/>
    <property type="match status" value="1"/>
</dbReference>
<dbReference type="Proteomes" id="UP000655868">
    <property type="component" value="Unassembled WGS sequence"/>
</dbReference>
<proteinExistence type="predicted"/>
<feature type="domain" description="Putative zinc-finger" evidence="4">
    <location>
        <begin position="14"/>
        <end position="39"/>
    </location>
</feature>
<dbReference type="Gene3D" id="1.10.10.1320">
    <property type="entry name" value="Anti-sigma factor, zinc-finger domain"/>
    <property type="match status" value="1"/>
</dbReference>
<organism evidence="5 6">
    <name type="scientific">Antrihabitans stalagmiti</name>
    <dbReference type="NCBI Taxonomy" id="2799499"/>
    <lineage>
        <taxon>Bacteria</taxon>
        <taxon>Bacillati</taxon>
        <taxon>Actinomycetota</taxon>
        <taxon>Actinomycetes</taxon>
        <taxon>Mycobacteriales</taxon>
        <taxon>Nocardiaceae</taxon>
        <taxon>Antrihabitans</taxon>
    </lineage>
</organism>
<evidence type="ECO:0000259" key="4">
    <source>
        <dbReference type="Pfam" id="PF13490"/>
    </source>
</evidence>
<sequence>MIDEDDRYDTWDAAYVLGALSATDRHEFEAHLKGCSQCHQAVGEVAGVPGLLSLVPHDVALSLVDAEPEPTTPAQPDLMLHRLVAETRQRRRRGRLVAIGAAIAAAVAAVAIAVPVTANYLDNRNQGTSETIVAELAMTNVVPSSLSANFSLLALPDGGTRVAMECRYADAGGRSYTGTFAMWVTSADGVESKIAQWSARPGDTVDTTAVTNNVPDEIRTVDIRSVATNQVLLVGTV</sequence>
<keyword evidence="2" id="KW-0804">Transcription</keyword>
<protein>
    <submittedName>
        <fullName evidence="5">Zf-HC2 domain-containing protein</fullName>
    </submittedName>
</protein>
<evidence type="ECO:0000256" key="2">
    <source>
        <dbReference type="ARBA" id="ARBA00023163"/>
    </source>
</evidence>
<evidence type="ECO:0000313" key="5">
    <source>
        <dbReference type="EMBL" id="MBJ8339253.1"/>
    </source>
</evidence>
<reference evidence="5" key="1">
    <citation type="submission" date="2020-12" db="EMBL/GenBank/DDBJ databases">
        <title>Antrihabitans popcorni sp. nov. and Antrihabitans auranticaus sp. nov., isolated from a larva cave.</title>
        <authorList>
            <person name="Lee S.D."/>
            <person name="Kim I.S."/>
        </authorList>
    </citation>
    <scope>NUCLEOTIDE SEQUENCE</scope>
    <source>
        <strain evidence="5">YC3-6</strain>
    </source>
</reference>
<comment type="caution">
    <text evidence="5">The sequence shown here is derived from an EMBL/GenBank/DDBJ whole genome shotgun (WGS) entry which is preliminary data.</text>
</comment>
<keyword evidence="6" id="KW-1185">Reference proteome</keyword>
<evidence type="ECO:0000256" key="1">
    <source>
        <dbReference type="ARBA" id="ARBA00023015"/>
    </source>
</evidence>
<dbReference type="InterPro" id="IPR041916">
    <property type="entry name" value="Anti_sigma_zinc_sf"/>
</dbReference>
<name>A0A934NPX5_9NOCA</name>
<evidence type="ECO:0000256" key="3">
    <source>
        <dbReference type="SAM" id="Phobius"/>
    </source>
</evidence>
<keyword evidence="3" id="KW-1133">Transmembrane helix</keyword>
<dbReference type="EMBL" id="JAEMNV010000003">
    <property type="protein sequence ID" value="MBJ8339253.1"/>
    <property type="molecule type" value="Genomic_DNA"/>
</dbReference>
<gene>
    <name evidence="5" type="ORF">JGU71_10165</name>
</gene>
<keyword evidence="3" id="KW-0812">Transmembrane</keyword>
<dbReference type="InterPro" id="IPR027383">
    <property type="entry name" value="Znf_put"/>
</dbReference>
<keyword evidence="3" id="KW-0472">Membrane</keyword>
<dbReference type="RefSeq" id="WP_199703970.1">
    <property type="nucleotide sequence ID" value="NZ_JAEMNV010000003.1"/>
</dbReference>
<keyword evidence="1" id="KW-0805">Transcription regulation</keyword>
<dbReference type="AlphaFoldDB" id="A0A934NPX5"/>
<evidence type="ECO:0000313" key="6">
    <source>
        <dbReference type="Proteomes" id="UP000655868"/>
    </source>
</evidence>